<protein>
    <recommendedName>
        <fullName evidence="1">Radical SAM core domain-containing protein</fullName>
    </recommendedName>
</protein>
<dbReference type="GO" id="GO:0005737">
    <property type="term" value="C:cytoplasm"/>
    <property type="evidence" value="ECO:0007669"/>
    <property type="project" value="TreeGrafter"/>
</dbReference>
<reference evidence="2" key="1">
    <citation type="submission" date="2018-05" db="EMBL/GenBank/DDBJ databases">
        <authorList>
            <person name="Lanie J.A."/>
            <person name="Ng W.-L."/>
            <person name="Kazmierczak K.M."/>
            <person name="Andrzejewski T.M."/>
            <person name="Davidsen T.M."/>
            <person name="Wayne K.J."/>
            <person name="Tettelin H."/>
            <person name="Glass J.I."/>
            <person name="Rusch D."/>
            <person name="Podicherti R."/>
            <person name="Tsui H.-C.T."/>
            <person name="Winkler M.E."/>
        </authorList>
    </citation>
    <scope>NUCLEOTIDE SEQUENCE</scope>
</reference>
<dbReference type="SFLD" id="SFLDG01065">
    <property type="entry name" value="anaerobic_coproporphyrinogen-I"/>
    <property type="match status" value="1"/>
</dbReference>
<dbReference type="SUPFAM" id="SSF102114">
    <property type="entry name" value="Radical SAM enzymes"/>
    <property type="match status" value="1"/>
</dbReference>
<sequence>MADTGGNTVAEPTEVGSYFVANYPPFSLWTQEAVQSDAQLALAHQPAEVPLGLYLHIPFCRKRCHFCYFRVYTDKNANEVAEYLDALGREWELYATQPAIAGRPLRFVYFGGGTPSFLSVRQLQSLVDRLSAMSPWSDAEEITFECEPGTLTEPKLAKIREMGITRLSLGLEHFDDQVLELNGRAHRSAEIFRAYAFAQSLAFPQINIDLIAGMLGDTDEKWRAAVERTIELDPDSVTIYQMELPHNTTISSDLMRGTGQFTESVANWSTKRRWVMEAFEALEQAGYTVGSAYTAVKNPDRTKFVYRDQLWQGADLAALGVASFGHINGVHMQNLDQWGPYAAAIQRGEIPLSRAFRPTDEERLIRELVLQLKLGSVRPAYFGDKYSVDVLDRFSGALSSLRDDGYLMTADPDQIALTREGLLRVDSLLPRFFLPEHTNLRYT</sequence>
<dbReference type="GO" id="GO:0051539">
    <property type="term" value="F:4 iron, 4 sulfur cluster binding"/>
    <property type="evidence" value="ECO:0007669"/>
    <property type="project" value="TreeGrafter"/>
</dbReference>
<feature type="domain" description="Radical SAM core" evidence="1">
    <location>
        <begin position="45"/>
        <end position="288"/>
    </location>
</feature>
<dbReference type="InterPro" id="IPR058240">
    <property type="entry name" value="rSAM_sf"/>
</dbReference>
<dbReference type="InterPro" id="IPR007197">
    <property type="entry name" value="rSAM"/>
</dbReference>
<dbReference type="GO" id="GO:0006779">
    <property type="term" value="P:porphyrin-containing compound biosynthetic process"/>
    <property type="evidence" value="ECO:0007669"/>
    <property type="project" value="TreeGrafter"/>
</dbReference>
<dbReference type="InterPro" id="IPR034505">
    <property type="entry name" value="Coproporphyrinogen-III_oxidase"/>
</dbReference>
<dbReference type="AlphaFoldDB" id="A0A381SN60"/>
<dbReference type="PANTHER" id="PTHR13932:SF5">
    <property type="entry name" value="RADICAL S-ADENOSYL METHIONINE DOMAIN-CONTAINING PROTEIN 1, MITOCHONDRIAL"/>
    <property type="match status" value="1"/>
</dbReference>
<evidence type="ECO:0000259" key="1">
    <source>
        <dbReference type="PROSITE" id="PS51918"/>
    </source>
</evidence>
<dbReference type="PROSITE" id="PS51918">
    <property type="entry name" value="RADICAL_SAM"/>
    <property type="match status" value="1"/>
</dbReference>
<dbReference type="GO" id="GO:0003824">
    <property type="term" value="F:catalytic activity"/>
    <property type="evidence" value="ECO:0007669"/>
    <property type="project" value="InterPro"/>
</dbReference>
<accession>A0A381SN60</accession>
<organism evidence="2">
    <name type="scientific">marine metagenome</name>
    <dbReference type="NCBI Taxonomy" id="408172"/>
    <lineage>
        <taxon>unclassified sequences</taxon>
        <taxon>metagenomes</taxon>
        <taxon>ecological metagenomes</taxon>
    </lineage>
</organism>
<dbReference type="InterPro" id="IPR006638">
    <property type="entry name" value="Elp3/MiaA/NifB-like_rSAM"/>
</dbReference>
<dbReference type="SMART" id="SM00729">
    <property type="entry name" value="Elp3"/>
    <property type="match status" value="1"/>
</dbReference>
<dbReference type="Gene3D" id="3.30.750.200">
    <property type="match status" value="1"/>
</dbReference>
<evidence type="ECO:0000313" key="2">
    <source>
        <dbReference type="EMBL" id="SVA05455.1"/>
    </source>
</evidence>
<dbReference type="Pfam" id="PF04055">
    <property type="entry name" value="Radical_SAM"/>
    <property type="match status" value="1"/>
</dbReference>
<dbReference type="SFLD" id="SFLDS00029">
    <property type="entry name" value="Radical_SAM"/>
    <property type="match status" value="1"/>
</dbReference>
<name>A0A381SN60_9ZZZZ</name>
<proteinExistence type="predicted"/>
<dbReference type="PANTHER" id="PTHR13932">
    <property type="entry name" value="COPROPORPHYRINIGEN III OXIDASE"/>
    <property type="match status" value="1"/>
</dbReference>
<dbReference type="CDD" id="cd01335">
    <property type="entry name" value="Radical_SAM"/>
    <property type="match status" value="1"/>
</dbReference>
<gene>
    <name evidence="2" type="ORF">METZ01_LOCUS58309</name>
</gene>
<dbReference type="EMBL" id="UINC01003341">
    <property type="protein sequence ID" value="SVA05455.1"/>
    <property type="molecule type" value="Genomic_DNA"/>
</dbReference>